<dbReference type="InterPro" id="IPR002182">
    <property type="entry name" value="NB-ARC"/>
</dbReference>
<gene>
    <name evidence="2" type="ORF">PPIS_a4619</name>
</gene>
<evidence type="ECO:0000259" key="1">
    <source>
        <dbReference type="SMART" id="SM00382"/>
    </source>
</evidence>
<dbReference type="Proteomes" id="UP000016521">
    <property type="component" value="Chromosome I"/>
</dbReference>
<organism evidence="2 3">
    <name type="scientific">Pseudoalteromonas piscicida</name>
    <dbReference type="NCBI Taxonomy" id="43662"/>
    <lineage>
        <taxon>Bacteria</taxon>
        <taxon>Pseudomonadati</taxon>
        <taxon>Pseudomonadota</taxon>
        <taxon>Gammaproteobacteria</taxon>
        <taxon>Alteromonadales</taxon>
        <taxon>Pseudoalteromonadaceae</taxon>
        <taxon>Pseudoalteromonas</taxon>
    </lineage>
</organism>
<dbReference type="RefSeq" id="WP_010370362.1">
    <property type="nucleotide sequence ID" value="NZ_CP011924.1"/>
</dbReference>
<accession>A0ABM6NKT9</accession>
<name>A0ABM6NKT9_PSEO7</name>
<dbReference type="EMBL" id="CP011924">
    <property type="protein sequence ID" value="ATD09218.1"/>
    <property type="molecule type" value="Genomic_DNA"/>
</dbReference>
<dbReference type="PANTHER" id="PTHR47691:SF3">
    <property type="entry name" value="HTH-TYPE TRANSCRIPTIONAL REGULATOR RV0890C-RELATED"/>
    <property type="match status" value="1"/>
</dbReference>
<feature type="domain" description="AAA+ ATPase" evidence="1">
    <location>
        <begin position="521"/>
        <end position="738"/>
    </location>
</feature>
<proteinExistence type="predicted"/>
<dbReference type="InterPro" id="IPR027417">
    <property type="entry name" value="P-loop_NTPase"/>
</dbReference>
<dbReference type="SMART" id="SM00382">
    <property type="entry name" value="AAA"/>
    <property type="match status" value="1"/>
</dbReference>
<dbReference type="SUPFAM" id="SSF52540">
    <property type="entry name" value="P-loop containing nucleoside triphosphate hydrolases"/>
    <property type="match status" value="1"/>
</dbReference>
<keyword evidence="3" id="KW-1185">Reference proteome</keyword>
<evidence type="ECO:0000313" key="3">
    <source>
        <dbReference type="Proteomes" id="UP000016521"/>
    </source>
</evidence>
<dbReference type="PANTHER" id="PTHR47691">
    <property type="entry name" value="REGULATOR-RELATED"/>
    <property type="match status" value="1"/>
</dbReference>
<sequence>MAELSIPQSLKAHLASNDVIPLIGAGVSMSVEKKDGSRAFPSWPELLNFAAERLEDEELLDDSQLVKLLVKKGKLQQAAQEAQEQLSGRRWYDFMQSQFAIDFTQLDDSCKALPQAIWQLSSRLVTLNYDKVLEWAHTESVNVCAFDNDNTNKLAEFTRNGSHEMLWHLHGKIDVPQNMVLTPQSYYRLYQENAKEHYQTALTKFRELLSNKILLFIGCSLNDAELLAEIVKQNQLFDGNTGPHYALVREKDKEIIEQKLIGINVELLTFSDFGQPLIASVQQLAECKNKLEQQQIIQQLEESVQPLNEEPNKYDKIGLFTASPLDKPIDDSDIIAKLKKFKHPISQQAFTESNLMEADDYSILFLLAKTTSSGLLIEDDNACSDYLAIDELESSLPFNAKITVLITDKPLNEQELGRVKFPLLVFPLLNQQGKELKPLDKLAHQLFKRPDVKHFIDKSNVQSVHISGELLESLKPENRKHWQKYQPLLPKGINASELQGFTGRLSDLADISQKLAKAANKQRLLTIKGSGGLGKTTIAKKVALELANRGHFDAGVNFIDCEHISSSNQLEMHIGSAFNLRAADDLFDHLAKHHDQRERLLIFDNLESLLYLKQAGKSQNKQEVEQVRLLLSQTLMYANVLVTSRESVNAEWEDVLPFRQMESEEVLALFNRLTKNGYHSDKDQEFARRKILEPLLNNNPLAIKLICDGMPAGKSLKELKQELEDDFFDKVKEEDLILMFDDEVDLNINRQESLYVSILYSYRSLEEHQKRTLESFSLFPDGIDLDTFKHLITESKRKDRNEEASKLKKPISDKDIAVLTNKSLVEAYGEFYSLQSVIQRFARFRFEQHTAEKDKLELFRQAFKYNLQLMEFVYKLRKTNKKAMHIFLSLFNNLLSAIDYGAKENVVRSETELEDYFEMIDNISQFSSDLNLGSEFLAAHEAINIEGLITKSNEFRVKQVWKLIELSVRYYNGEFDAAYEKLKSLMTIESLSALSGNYERGRVLERNVYYIAASLYQMEGYALDRVAHDIKFNSYRYVTLRLWNVQVAMNVESLMNLVNTDLSYFEAQGYLYGAINLNQLNHSIDDLYENQHMERVQLTYLKFRETYVSFEAIDKLVSVNPYTRGLKKLMYAFSCEHEQSSELEHNELNENIIRYYQSALPDLSHIKFYYVQALYFYARFLQKADSLDFETIYEQGLGLTKRHYYRYWQHRFLLLKQPSLGRYKPEDYPLPGNPDISSLVEKQAKWIKRTYGTSLNPFNQGNTELKALPS</sequence>
<evidence type="ECO:0000313" key="2">
    <source>
        <dbReference type="EMBL" id="ATD09218.1"/>
    </source>
</evidence>
<dbReference type="Pfam" id="PF13289">
    <property type="entry name" value="SIR2_2"/>
    <property type="match status" value="1"/>
</dbReference>
<protein>
    <recommendedName>
        <fullName evidence="1">AAA+ ATPase domain-containing protein</fullName>
    </recommendedName>
</protein>
<dbReference type="Gene3D" id="3.40.50.300">
    <property type="entry name" value="P-loop containing nucleotide triphosphate hydrolases"/>
    <property type="match status" value="1"/>
</dbReference>
<reference evidence="2 3" key="1">
    <citation type="submission" date="2015-06" db="EMBL/GenBank/DDBJ databases">
        <authorList>
            <person name="Xie B.-B."/>
            <person name="Rong J.-C."/>
            <person name="Qin Q.-L."/>
            <person name="Zhang Y.-Z."/>
        </authorList>
    </citation>
    <scope>NUCLEOTIDE SEQUENCE [LARGE SCALE GENOMIC DNA]</scope>
    <source>
        <strain evidence="2 3">JCM 20779</strain>
    </source>
</reference>
<dbReference type="InterPro" id="IPR003593">
    <property type="entry name" value="AAA+_ATPase"/>
</dbReference>
<dbReference type="Pfam" id="PF00931">
    <property type="entry name" value="NB-ARC"/>
    <property type="match status" value="1"/>
</dbReference>